<reference evidence="1 2" key="1">
    <citation type="submission" date="2019-04" db="EMBL/GenBank/DDBJ databases">
        <title>Reference strain of H23.</title>
        <authorList>
            <person name="Luo X."/>
        </authorList>
    </citation>
    <scope>NUCLEOTIDE SEQUENCE [LARGE SCALE GENOMIC DNA]</scope>
    <source>
        <strain evidence="1 2">H23</strain>
    </source>
</reference>
<dbReference type="EMBL" id="SZUA01000001">
    <property type="protein sequence ID" value="TKR34283.1"/>
    <property type="molecule type" value="Genomic_DNA"/>
</dbReference>
<gene>
    <name evidence="1" type="ORF">FCE95_06740</name>
</gene>
<dbReference type="Proteomes" id="UP000308707">
    <property type="component" value="Unassembled WGS sequence"/>
</dbReference>
<dbReference type="AlphaFoldDB" id="A0A4V5ZR74"/>
<protein>
    <submittedName>
        <fullName evidence="1">Uncharacterized protein</fullName>
    </submittedName>
</protein>
<proteinExistence type="predicted"/>
<accession>A0A4V5ZR74</accession>
<sequence length="113" mass="12333">MPLVAAFTGWKGVPWVALAHSNLAPRLVLYEGDFLYQVVRARRRSYREIAMVDVRTTVGTVNVVLEFRDSSFTFAGNTASRQIAAKAVAILMRKGCQLTPRAQALLPAVNAGA</sequence>
<name>A0A4V5ZR74_9GAMM</name>
<comment type="caution">
    <text evidence="1">The sequence shown here is derived from an EMBL/GenBank/DDBJ whole genome shotgun (WGS) entry which is preliminary data.</text>
</comment>
<keyword evidence="2" id="KW-1185">Reference proteome</keyword>
<organism evidence="1 2">
    <name type="scientific">Luteimonas gilva</name>
    <dbReference type="NCBI Taxonomy" id="2572684"/>
    <lineage>
        <taxon>Bacteria</taxon>
        <taxon>Pseudomonadati</taxon>
        <taxon>Pseudomonadota</taxon>
        <taxon>Gammaproteobacteria</taxon>
        <taxon>Lysobacterales</taxon>
        <taxon>Lysobacteraceae</taxon>
        <taxon>Luteimonas</taxon>
    </lineage>
</organism>
<evidence type="ECO:0000313" key="1">
    <source>
        <dbReference type="EMBL" id="TKR34283.1"/>
    </source>
</evidence>
<evidence type="ECO:0000313" key="2">
    <source>
        <dbReference type="Proteomes" id="UP000308707"/>
    </source>
</evidence>
<dbReference type="OrthoDB" id="8902835at2"/>